<dbReference type="Proteomes" id="UP001266305">
    <property type="component" value="Unassembled WGS sequence"/>
</dbReference>
<reference evidence="1 2" key="1">
    <citation type="submission" date="2023-05" db="EMBL/GenBank/DDBJ databases">
        <title>B98-5 Cell Line De Novo Hybrid Assembly: An Optical Mapping Approach.</title>
        <authorList>
            <person name="Kananen K."/>
            <person name="Auerbach J.A."/>
            <person name="Kautto E."/>
            <person name="Blachly J.S."/>
        </authorList>
    </citation>
    <scope>NUCLEOTIDE SEQUENCE [LARGE SCALE GENOMIC DNA]</scope>
    <source>
        <strain evidence="1">B95-8</strain>
        <tissue evidence="1">Cell line</tissue>
    </source>
</reference>
<keyword evidence="2" id="KW-1185">Reference proteome</keyword>
<organism evidence="1 2">
    <name type="scientific">Saguinus oedipus</name>
    <name type="common">Cotton-top tamarin</name>
    <name type="synonym">Oedipomidas oedipus</name>
    <dbReference type="NCBI Taxonomy" id="9490"/>
    <lineage>
        <taxon>Eukaryota</taxon>
        <taxon>Metazoa</taxon>
        <taxon>Chordata</taxon>
        <taxon>Craniata</taxon>
        <taxon>Vertebrata</taxon>
        <taxon>Euteleostomi</taxon>
        <taxon>Mammalia</taxon>
        <taxon>Eutheria</taxon>
        <taxon>Euarchontoglires</taxon>
        <taxon>Primates</taxon>
        <taxon>Haplorrhini</taxon>
        <taxon>Platyrrhini</taxon>
        <taxon>Cebidae</taxon>
        <taxon>Callitrichinae</taxon>
        <taxon>Saguinus</taxon>
    </lineage>
</organism>
<evidence type="ECO:0000313" key="2">
    <source>
        <dbReference type="Proteomes" id="UP001266305"/>
    </source>
</evidence>
<accession>A0ABQ9UPR0</accession>
<gene>
    <name evidence="1" type="ORF">P7K49_024512</name>
</gene>
<proteinExistence type="predicted"/>
<dbReference type="EMBL" id="JASSZA010000011">
    <property type="protein sequence ID" value="KAK2099061.1"/>
    <property type="molecule type" value="Genomic_DNA"/>
</dbReference>
<protein>
    <submittedName>
        <fullName evidence="1">Uncharacterized protein</fullName>
    </submittedName>
</protein>
<name>A0ABQ9UPR0_SAGOE</name>
<sequence>MEVSVTEIKYSKYITFLICSWIVPWEGLSLDLLFYQIFQGFPKIVSRPVLISDCSFLTLWRETFMLS</sequence>
<evidence type="ECO:0000313" key="1">
    <source>
        <dbReference type="EMBL" id="KAK2099061.1"/>
    </source>
</evidence>
<comment type="caution">
    <text evidence="1">The sequence shown here is derived from an EMBL/GenBank/DDBJ whole genome shotgun (WGS) entry which is preliminary data.</text>
</comment>